<dbReference type="PROSITE" id="PS51257">
    <property type="entry name" value="PROKAR_LIPOPROTEIN"/>
    <property type="match status" value="1"/>
</dbReference>
<organism evidence="1 2">
    <name type="scientific">Archangium gephyra</name>
    <dbReference type="NCBI Taxonomy" id="48"/>
    <lineage>
        <taxon>Bacteria</taxon>
        <taxon>Pseudomonadati</taxon>
        <taxon>Myxococcota</taxon>
        <taxon>Myxococcia</taxon>
        <taxon>Myxococcales</taxon>
        <taxon>Cystobacterineae</taxon>
        <taxon>Archangiaceae</taxon>
        <taxon>Archangium</taxon>
    </lineage>
</organism>
<evidence type="ECO:0008006" key="3">
    <source>
        <dbReference type="Google" id="ProtNLM"/>
    </source>
</evidence>
<proteinExistence type="predicted"/>
<gene>
    <name evidence="1" type="ORF">ATI61_104101</name>
</gene>
<name>A0ABX9K3Q0_9BACT</name>
<evidence type="ECO:0000313" key="2">
    <source>
        <dbReference type="Proteomes" id="UP000256345"/>
    </source>
</evidence>
<sequence>MRLLKLGASVLALVVVACGGGTVPVAPQEAGTLQLPLTSTSGGKVYRLVGAAFHITGPQTVTVTDTAADTVQTTLEAGAYTIELASGWRMERADAPGTAVPAALLSPNPLTFTVKKDELSQVRFMFKLPGDGTADVGIHVDSGGWFAGTIRVDSLEGDSGPTNPYSGMLGKSVPFLISFESFTASHDSGPVTLVHTSPITVQFAGVPSEQLERVAAALNGSMLSFKLRRFSSGSVDFNGGVVENLAADVRLELSFGSDPFVGLMDAEGYPVFRPFETELHLRLRDGSVGFSGMTDVNAAP</sequence>
<evidence type="ECO:0000313" key="1">
    <source>
        <dbReference type="EMBL" id="REG32811.1"/>
    </source>
</evidence>
<keyword evidence="2" id="KW-1185">Reference proteome</keyword>
<protein>
    <recommendedName>
        <fullName evidence="3">Lipoprotein</fullName>
    </recommendedName>
</protein>
<accession>A0ABX9K3Q0</accession>
<comment type="caution">
    <text evidence="1">The sequence shown here is derived from an EMBL/GenBank/DDBJ whole genome shotgun (WGS) entry which is preliminary data.</text>
</comment>
<reference evidence="1 2" key="1">
    <citation type="submission" date="2018-08" db="EMBL/GenBank/DDBJ databases">
        <title>Genomic Encyclopedia of Archaeal and Bacterial Type Strains, Phase II (KMG-II): from individual species to whole genera.</title>
        <authorList>
            <person name="Goeker M."/>
        </authorList>
    </citation>
    <scope>NUCLEOTIDE SEQUENCE [LARGE SCALE GENOMIC DNA]</scope>
    <source>
        <strain evidence="1 2">DSM 2261</strain>
    </source>
</reference>
<dbReference type="Proteomes" id="UP000256345">
    <property type="component" value="Unassembled WGS sequence"/>
</dbReference>
<dbReference type="EMBL" id="QUMU01000004">
    <property type="protein sequence ID" value="REG32811.1"/>
    <property type="molecule type" value="Genomic_DNA"/>
</dbReference>